<feature type="coiled-coil region" evidence="1">
    <location>
        <begin position="164"/>
        <end position="198"/>
    </location>
</feature>
<evidence type="ECO:0000256" key="1">
    <source>
        <dbReference type="SAM" id="Coils"/>
    </source>
</evidence>
<dbReference type="OrthoDB" id="3772540at2759"/>
<reference evidence="2" key="1">
    <citation type="journal article" date="2020" name="Stud. Mycol.">
        <title>101 Dothideomycetes genomes: a test case for predicting lifestyles and emergence of pathogens.</title>
        <authorList>
            <person name="Haridas S."/>
            <person name="Albert R."/>
            <person name="Binder M."/>
            <person name="Bloem J."/>
            <person name="Labutti K."/>
            <person name="Salamov A."/>
            <person name="Andreopoulos B."/>
            <person name="Baker S."/>
            <person name="Barry K."/>
            <person name="Bills G."/>
            <person name="Bluhm B."/>
            <person name="Cannon C."/>
            <person name="Castanera R."/>
            <person name="Culley D."/>
            <person name="Daum C."/>
            <person name="Ezra D."/>
            <person name="Gonzalez J."/>
            <person name="Henrissat B."/>
            <person name="Kuo A."/>
            <person name="Liang C."/>
            <person name="Lipzen A."/>
            <person name="Lutzoni F."/>
            <person name="Magnuson J."/>
            <person name="Mondo S."/>
            <person name="Nolan M."/>
            <person name="Ohm R."/>
            <person name="Pangilinan J."/>
            <person name="Park H.-J."/>
            <person name="Ramirez L."/>
            <person name="Alfaro M."/>
            <person name="Sun H."/>
            <person name="Tritt A."/>
            <person name="Yoshinaga Y."/>
            <person name="Zwiers L.-H."/>
            <person name="Turgeon B."/>
            <person name="Goodwin S."/>
            <person name="Spatafora J."/>
            <person name="Crous P."/>
            <person name="Grigoriev I."/>
        </authorList>
    </citation>
    <scope>NUCLEOTIDE SEQUENCE</scope>
    <source>
        <strain evidence="2">CBS 110217</strain>
    </source>
</reference>
<keyword evidence="1" id="KW-0175">Coiled coil</keyword>
<dbReference type="EMBL" id="ML978312">
    <property type="protein sequence ID" value="KAF2024032.1"/>
    <property type="molecule type" value="Genomic_DNA"/>
</dbReference>
<organism evidence="2 3">
    <name type="scientific">Setomelanomma holmii</name>
    <dbReference type="NCBI Taxonomy" id="210430"/>
    <lineage>
        <taxon>Eukaryota</taxon>
        <taxon>Fungi</taxon>
        <taxon>Dikarya</taxon>
        <taxon>Ascomycota</taxon>
        <taxon>Pezizomycotina</taxon>
        <taxon>Dothideomycetes</taxon>
        <taxon>Pleosporomycetidae</taxon>
        <taxon>Pleosporales</taxon>
        <taxon>Pleosporineae</taxon>
        <taxon>Phaeosphaeriaceae</taxon>
        <taxon>Setomelanomma</taxon>
    </lineage>
</organism>
<accession>A0A9P4LGY1</accession>
<dbReference type="Proteomes" id="UP000799777">
    <property type="component" value="Unassembled WGS sequence"/>
</dbReference>
<evidence type="ECO:0000313" key="2">
    <source>
        <dbReference type="EMBL" id="KAF2024032.1"/>
    </source>
</evidence>
<sequence length="217" mass="24412">MNKRKASPTASAELHIDSGHCSGSLWAPSAKRFVSSIRQDLASLSPLFENSFVIYEDDDGLKTPERTVSSDHWLKKREPLQELPCDYVRNDLSASPTLRLGKRADHDIISGTMSPPVTPNPIALQSAFLRDYNNLRQGESNVPRRDDIESLVKLYSGMALQSLVMALLKDIARLDNDLDIVKEENVTLDDENKTLVEEKEVLVQQVEEIMLDDSEEF</sequence>
<dbReference type="AlphaFoldDB" id="A0A9P4LGY1"/>
<evidence type="ECO:0000313" key="3">
    <source>
        <dbReference type="Proteomes" id="UP000799777"/>
    </source>
</evidence>
<comment type="caution">
    <text evidence="2">The sequence shown here is derived from an EMBL/GenBank/DDBJ whole genome shotgun (WGS) entry which is preliminary data.</text>
</comment>
<proteinExistence type="predicted"/>
<name>A0A9P4LGY1_9PLEO</name>
<protein>
    <submittedName>
        <fullName evidence="2">Uncharacterized protein</fullName>
    </submittedName>
</protein>
<gene>
    <name evidence="2" type="ORF">EK21DRAFT_118181</name>
</gene>
<keyword evidence="3" id="KW-1185">Reference proteome</keyword>